<dbReference type="InterPro" id="IPR031338">
    <property type="entry name" value="KDPG/KHG_AS_2"/>
</dbReference>
<evidence type="ECO:0000256" key="5">
    <source>
        <dbReference type="ARBA" id="ARBA00013063"/>
    </source>
</evidence>
<keyword evidence="6" id="KW-0456">Lyase</keyword>
<dbReference type="Proteomes" id="UP000323917">
    <property type="component" value="Chromosome"/>
</dbReference>
<evidence type="ECO:0000313" key="9">
    <source>
        <dbReference type="EMBL" id="QEG36852.1"/>
    </source>
</evidence>
<evidence type="ECO:0000313" key="10">
    <source>
        <dbReference type="Proteomes" id="UP000323917"/>
    </source>
</evidence>
<comment type="catalytic activity">
    <reaction evidence="1">
        <text>2-dehydro-3-deoxy-6-phospho-D-gluconate = D-glyceraldehyde 3-phosphate + pyruvate</text>
        <dbReference type="Rhea" id="RHEA:17089"/>
        <dbReference type="ChEBI" id="CHEBI:15361"/>
        <dbReference type="ChEBI" id="CHEBI:57569"/>
        <dbReference type="ChEBI" id="CHEBI:59776"/>
        <dbReference type="EC" id="4.1.2.14"/>
    </reaction>
</comment>
<sequence>MNVPPIFEKLESAGVLAVVILDDAATAVPLAKALLAGGVNAMELTLRTDAALDALSAIRREVPDMLVGAGTILKPEQVSQVFDRGALFGVSPGLNVRVVETALESGLPFAPGIATPSDIEAAIELGCRHLKFFPAETLGGLSYLRAMSPPYNHLGIKYIPLGGVGAGNLAQYIVDPLIACVGGSWLTPADKIAAKDWKAIEELASQARTTIDTARSK</sequence>
<dbReference type="InterPro" id="IPR013785">
    <property type="entry name" value="Aldolase_TIM"/>
</dbReference>
<proteinExistence type="inferred from homology"/>
<dbReference type="PROSITE" id="PS00160">
    <property type="entry name" value="ALDOLASE_KDPG_KHG_2"/>
    <property type="match status" value="1"/>
</dbReference>
<dbReference type="GO" id="GO:0008675">
    <property type="term" value="F:2-dehydro-3-deoxy-phosphogluconate aldolase activity"/>
    <property type="evidence" value="ECO:0007669"/>
    <property type="project" value="UniProtKB-EC"/>
</dbReference>
<evidence type="ECO:0000256" key="4">
    <source>
        <dbReference type="ARBA" id="ARBA00011233"/>
    </source>
</evidence>
<reference evidence="9 10" key="1">
    <citation type="submission" date="2019-08" db="EMBL/GenBank/DDBJ databases">
        <title>Deep-cultivation of Planctomycetes and their phenomic and genomic characterization uncovers novel biology.</title>
        <authorList>
            <person name="Wiegand S."/>
            <person name="Jogler M."/>
            <person name="Boedeker C."/>
            <person name="Pinto D."/>
            <person name="Vollmers J."/>
            <person name="Rivas-Marin E."/>
            <person name="Kohn T."/>
            <person name="Peeters S.H."/>
            <person name="Heuer A."/>
            <person name="Rast P."/>
            <person name="Oberbeckmann S."/>
            <person name="Bunk B."/>
            <person name="Jeske O."/>
            <person name="Meyerdierks A."/>
            <person name="Storesund J.E."/>
            <person name="Kallscheuer N."/>
            <person name="Luecker S."/>
            <person name="Lage O.M."/>
            <person name="Pohl T."/>
            <person name="Merkel B.J."/>
            <person name="Hornburger P."/>
            <person name="Mueller R.-W."/>
            <person name="Bruemmer F."/>
            <person name="Labrenz M."/>
            <person name="Spormann A.M."/>
            <person name="Op den Camp H."/>
            <person name="Overmann J."/>
            <person name="Amann R."/>
            <person name="Jetten M.S.M."/>
            <person name="Mascher T."/>
            <person name="Medema M.H."/>
            <person name="Devos D.P."/>
            <person name="Kaster A.-K."/>
            <person name="Ovreas L."/>
            <person name="Rohde M."/>
            <person name="Galperin M.Y."/>
            <person name="Jogler C."/>
        </authorList>
    </citation>
    <scope>NUCLEOTIDE SEQUENCE [LARGE SCALE GENOMIC DNA]</scope>
    <source>
        <strain evidence="9 10">Pr1d</strain>
    </source>
</reference>
<keyword evidence="7" id="KW-0704">Schiff base</keyword>
<comment type="pathway">
    <text evidence="2">Carbohydrate acid metabolism; 2-dehydro-3-deoxy-D-gluconate degradation; D-glyceraldehyde 3-phosphate and pyruvate from 2-dehydro-3-deoxy-D-gluconate: step 2/2.</text>
</comment>
<name>A0A5B9QGX3_9BACT</name>
<organism evidence="9 10">
    <name type="scientific">Bythopirellula goksoeyrii</name>
    <dbReference type="NCBI Taxonomy" id="1400387"/>
    <lineage>
        <taxon>Bacteria</taxon>
        <taxon>Pseudomonadati</taxon>
        <taxon>Planctomycetota</taxon>
        <taxon>Planctomycetia</taxon>
        <taxon>Pirellulales</taxon>
        <taxon>Lacipirellulaceae</taxon>
        <taxon>Bythopirellula</taxon>
    </lineage>
</organism>
<comment type="similarity">
    <text evidence="3">Belongs to the KHG/KDPG aldolase family.</text>
</comment>
<keyword evidence="10" id="KW-1185">Reference proteome</keyword>
<accession>A0A5B9QGX3</accession>
<evidence type="ECO:0000256" key="8">
    <source>
        <dbReference type="ARBA" id="ARBA00023277"/>
    </source>
</evidence>
<dbReference type="InterPro" id="IPR000887">
    <property type="entry name" value="Aldlse_KDPG_KHG"/>
</dbReference>
<keyword evidence="8" id="KW-0119">Carbohydrate metabolism</keyword>
<evidence type="ECO:0000256" key="2">
    <source>
        <dbReference type="ARBA" id="ARBA00004736"/>
    </source>
</evidence>
<dbReference type="EC" id="4.1.2.14" evidence="5"/>
<dbReference type="SUPFAM" id="SSF51569">
    <property type="entry name" value="Aldolase"/>
    <property type="match status" value="1"/>
</dbReference>
<dbReference type="PANTHER" id="PTHR30246:SF1">
    <property type="entry name" value="2-DEHYDRO-3-DEOXY-6-PHOSPHOGALACTONATE ALDOLASE-RELATED"/>
    <property type="match status" value="1"/>
</dbReference>
<evidence type="ECO:0000256" key="1">
    <source>
        <dbReference type="ARBA" id="ARBA00000654"/>
    </source>
</evidence>
<gene>
    <name evidence="9" type="primary">eda</name>
    <name evidence="9" type="ORF">Pr1d_41890</name>
</gene>
<dbReference type="CDD" id="cd00452">
    <property type="entry name" value="KDPG_aldolase"/>
    <property type="match status" value="1"/>
</dbReference>
<dbReference type="PANTHER" id="PTHR30246">
    <property type="entry name" value="2-KETO-3-DEOXY-6-PHOSPHOGLUCONATE ALDOLASE"/>
    <property type="match status" value="1"/>
</dbReference>
<dbReference type="RefSeq" id="WP_148075154.1">
    <property type="nucleotide sequence ID" value="NZ_CP042913.1"/>
</dbReference>
<dbReference type="OrthoDB" id="9802667at2"/>
<dbReference type="AlphaFoldDB" id="A0A5B9QGX3"/>
<comment type="subunit">
    <text evidence="4">Homotrimer.</text>
</comment>
<evidence type="ECO:0000256" key="7">
    <source>
        <dbReference type="ARBA" id="ARBA00023270"/>
    </source>
</evidence>
<dbReference type="NCBIfam" id="TIGR01182">
    <property type="entry name" value="eda"/>
    <property type="match status" value="1"/>
</dbReference>
<dbReference type="Pfam" id="PF01081">
    <property type="entry name" value="Aldolase"/>
    <property type="match status" value="1"/>
</dbReference>
<protein>
    <recommendedName>
        <fullName evidence="5">2-dehydro-3-deoxy-phosphogluconate aldolase</fullName>
        <ecNumber evidence="5">4.1.2.14</ecNumber>
    </recommendedName>
</protein>
<dbReference type="KEGG" id="bgok:Pr1d_41890"/>
<evidence type="ECO:0000256" key="6">
    <source>
        <dbReference type="ARBA" id="ARBA00023239"/>
    </source>
</evidence>
<evidence type="ECO:0000256" key="3">
    <source>
        <dbReference type="ARBA" id="ARBA00006906"/>
    </source>
</evidence>
<dbReference type="Gene3D" id="3.20.20.70">
    <property type="entry name" value="Aldolase class I"/>
    <property type="match status" value="1"/>
</dbReference>
<dbReference type="EMBL" id="CP042913">
    <property type="protein sequence ID" value="QEG36852.1"/>
    <property type="molecule type" value="Genomic_DNA"/>
</dbReference>
<dbReference type="InterPro" id="IPR031337">
    <property type="entry name" value="KDPG/KHG_AS_1"/>
</dbReference>
<dbReference type="PROSITE" id="PS00159">
    <property type="entry name" value="ALDOLASE_KDPG_KHG_1"/>
    <property type="match status" value="1"/>
</dbReference>